<dbReference type="EC" id="2.7.10.2" evidence="12"/>
<evidence type="ECO:0000256" key="5">
    <source>
        <dbReference type="ARBA" id="ARBA00022840"/>
    </source>
</evidence>
<dbReference type="SMART" id="SM00252">
    <property type="entry name" value="SH2"/>
    <property type="match status" value="1"/>
</dbReference>
<evidence type="ECO:0000313" key="16">
    <source>
        <dbReference type="Proteomes" id="UP001174136"/>
    </source>
</evidence>
<dbReference type="PROSITE" id="PS50001">
    <property type="entry name" value="SH2"/>
    <property type="match status" value="1"/>
</dbReference>
<keyword evidence="1 10" id="KW-0728">SH3 domain</keyword>
<evidence type="ECO:0000256" key="11">
    <source>
        <dbReference type="PROSITE-ProRule" id="PRU10141"/>
    </source>
</evidence>
<feature type="domain" description="SH3" evidence="14">
    <location>
        <begin position="59"/>
        <end position="123"/>
    </location>
</feature>
<sequence>MDLCNMDIRDACRACCARCAACFRKPPPSSQVAISKRDIVVVNPHTSVPPAAGVGAARDPRCVYVALYDYAARTEDDLSFGAGDTLEVQDRSAGDWWVATALSGVSTGRGGYIPSNYVAPVESTDAELWYFSDIKRLEAEKLLLNGGNQHGAFLIRNCESQKGELSLSVLAHEKVKHYRLRRGENGHYNVSRNRTFKTLKELVNHYSQQEDGLCCRLMEPCKRLEAPQTPGLSYLDQWEIPRSSLKLLKRLGAGQFGEVFEGLWNNTTPVAVKTLKPGKQAKLKGTFHHCSIF</sequence>
<reference evidence="15" key="1">
    <citation type="journal article" date="2023" name="Front. Mar. Sci.">
        <title>A new Merluccius polli reference genome to investigate the effects of global change in West African waters.</title>
        <authorList>
            <person name="Mateo J.L."/>
            <person name="Blanco-Fernandez C."/>
            <person name="Garcia-Vazquez E."/>
            <person name="Machado-Schiaffino G."/>
        </authorList>
    </citation>
    <scope>NUCLEOTIDE SEQUENCE</scope>
    <source>
        <strain evidence="15">C29</strain>
        <tissue evidence="15">Fin</tissue>
    </source>
</reference>
<organism evidence="15 16">
    <name type="scientific">Merluccius polli</name>
    <name type="common">Benguela hake</name>
    <name type="synonym">Merluccius cadenati</name>
    <dbReference type="NCBI Taxonomy" id="89951"/>
    <lineage>
        <taxon>Eukaryota</taxon>
        <taxon>Metazoa</taxon>
        <taxon>Chordata</taxon>
        <taxon>Craniata</taxon>
        <taxon>Vertebrata</taxon>
        <taxon>Euteleostomi</taxon>
        <taxon>Actinopterygii</taxon>
        <taxon>Neopterygii</taxon>
        <taxon>Teleostei</taxon>
        <taxon>Neoteleostei</taxon>
        <taxon>Acanthomorphata</taxon>
        <taxon>Zeiogadaria</taxon>
        <taxon>Gadariae</taxon>
        <taxon>Gadiformes</taxon>
        <taxon>Gadoidei</taxon>
        <taxon>Merlucciidae</taxon>
        <taxon>Merluccius</taxon>
    </lineage>
</organism>
<evidence type="ECO:0000256" key="7">
    <source>
        <dbReference type="ARBA" id="ARBA00023137"/>
    </source>
</evidence>
<evidence type="ECO:0000256" key="1">
    <source>
        <dbReference type="ARBA" id="ARBA00022443"/>
    </source>
</evidence>
<dbReference type="EMBL" id="JAOPHQ010004670">
    <property type="protein sequence ID" value="KAK0138303.1"/>
    <property type="molecule type" value="Genomic_DNA"/>
</dbReference>
<evidence type="ECO:0000256" key="3">
    <source>
        <dbReference type="ARBA" id="ARBA00022741"/>
    </source>
</evidence>
<feature type="binding site" evidence="11">
    <location>
        <position position="273"/>
    </location>
    <ligand>
        <name>ATP</name>
        <dbReference type="ChEBI" id="CHEBI:30616"/>
    </ligand>
</feature>
<dbReference type="PRINTS" id="PR00401">
    <property type="entry name" value="SH2DOMAIN"/>
</dbReference>
<evidence type="ECO:0000313" key="15">
    <source>
        <dbReference type="EMBL" id="KAK0138303.1"/>
    </source>
</evidence>
<dbReference type="PROSITE" id="PS00107">
    <property type="entry name" value="PROTEIN_KINASE_ATP"/>
    <property type="match status" value="1"/>
</dbReference>
<dbReference type="SMART" id="SM00326">
    <property type="entry name" value="SH3"/>
    <property type="match status" value="1"/>
</dbReference>
<evidence type="ECO:0000256" key="8">
    <source>
        <dbReference type="ARBA" id="ARBA00023288"/>
    </source>
</evidence>
<evidence type="ECO:0000259" key="14">
    <source>
        <dbReference type="PROSITE" id="PS50002"/>
    </source>
</evidence>
<dbReference type="InterPro" id="IPR001245">
    <property type="entry name" value="Ser-Thr/Tyr_kinase_cat_dom"/>
</dbReference>
<evidence type="ECO:0000256" key="6">
    <source>
        <dbReference type="ARBA" id="ARBA00022999"/>
    </source>
</evidence>
<keyword evidence="2 12" id="KW-0808">Transferase</keyword>
<dbReference type="GO" id="GO:0004715">
    <property type="term" value="F:non-membrane spanning protein tyrosine kinase activity"/>
    <property type="evidence" value="ECO:0007669"/>
    <property type="project" value="UniProtKB-EC"/>
</dbReference>
<comment type="similarity">
    <text evidence="12">Belongs to the protein kinase superfamily. Tyr protein kinase family.</text>
</comment>
<dbReference type="InterPro" id="IPR001452">
    <property type="entry name" value="SH3_domain"/>
</dbReference>
<proteinExistence type="inferred from homology"/>
<dbReference type="Gene3D" id="3.30.505.10">
    <property type="entry name" value="SH2 domain"/>
    <property type="match status" value="1"/>
</dbReference>
<evidence type="ECO:0000259" key="13">
    <source>
        <dbReference type="PROSITE" id="PS50001"/>
    </source>
</evidence>
<dbReference type="Proteomes" id="UP001174136">
    <property type="component" value="Unassembled WGS sequence"/>
</dbReference>
<evidence type="ECO:0000256" key="10">
    <source>
        <dbReference type="PROSITE-ProRule" id="PRU00192"/>
    </source>
</evidence>
<dbReference type="GO" id="GO:0005524">
    <property type="term" value="F:ATP binding"/>
    <property type="evidence" value="ECO:0007669"/>
    <property type="project" value="UniProtKB-UniRule"/>
</dbReference>
<dbReference type="FunFam" id="3.30.505.10:FF:000044">
    <property type="entry name" value="Tyrosine-protein kinase"/>
    <property type="match status" value="1"/>
</dbReference>
<dbReference type="InterPro" id="IPR036028">
    <property type="entry name" value="SH3-like_dom_sf"/>
</dbReference>
<dbReference type="SUPFAM" id="SSF55550">
    <property type="entry name" value="SH2 domain"/>
    <property type="match status" value="1"/>
</dbReference>
<gene>
    <name evidence="15" type="primary">Frk</name>
    <name evidence="15" type="ORF">N1851_025378</name>
</gene>
<evidence type="ECO:0000256" key="2">
    <source>
        <dbReference type="ARBA" id="ARBA00022679"/>
    </source>
</evidence>
<evidence type="ECO:0000256" key="12">
    <source>
        <dbReference type="RuleBase" id="RU362096"/>
    </source>
</evidence>
<keyword evidence="7 12" id="KW-0829">Tyrosine-protein kinase</keyword>
<dbReference type="Pfam" id="PF07714">
    <property type="entry name" value="PK_Tyr_Ser-Thr"/>
    <property type="match status" value="1"/>
</dbReference>
<dbReference type="PANTHER" id="PTHR46037">
    <property type="entry name" value="PROTEIN ENHANCER OF SEVENLESS 2B"/>
    <property type="match status" value="1"/>
</dbReference>
<evidence type="ECO:0000256" key="9">
    <source>
        <dbReference type="PROSITE-ProRule" id="PRU00191"/>
    </source>
</evidence>
<dbReference type="PRINTS" id="PR00452">
    <property type="entry name" value="SH3DOMAIN"/>
</dbReference>
<dbReference type="Gene3D" id="2.30.30.40">
    <property type="entry name" value="SH3 Domains"/>
    <property type="match status" value="1"/>
</dbReference>
<dbReference type="Pfam" id="PF00017">
    <property type="entry name" value="SH2"/>
    <property type="match status" value="1"/>
</dbReference>
<comment type="caution">
    <text evidence="15">The sequence shown here is derived from an EMBL/GenBank/DDBJ whole genome shotgun (WGS) entry which is preliminary data.</text>
</comment>
<keyword evidence="6 9" id="KW-0727">SH2 domain</keyword>
<keyword evidence="8" id="KW-0449">Lipoprotein</keyword>
<name>A0AA47NV90_MERPO</name>
<evidence type="ECO:0000256" key="4">
    <source>
        <dbReference type="ARBA" id="ARBA00022777"/>
    </source>
</evidence>
<dbReference type="InterPro" id="IPR043539">
    <property type="entry name" value="Grb2-like"/>
</dbReference>
<dbReference type="CDD" id="cd11845">
    <property type="entry name" value="SH3_Src_like"/>
    <property type="match status" value="1"/>
</dbReference>
<dbReference type="InterPro" id="IPR017441">
    <property type="entry name" value="Protein_kinase_ATP_BS"/>
</dbReference>
<keyword evidence="4 12" id="KW-0418">Kinase</keyword>
<dbReference type="PROSITE" id="PS50002">
    <property type="entry name" value="SH3"/>
    <property type="match status" value="1"/>
</dbReference>
<keyword evidence="3 11" id="KW-0547">Nucleotide-binding</keyword>
<dbReference type="SUPFAM" id="SSF50044">
    <property type="entry name" value="SH3-domain"/>
    <property type="match status" value="1"/>
</dbReference>
<feature type="domain" description="SH2" evidence="13">
    <location>
        <begin position="129"/>
        <end position="221"/>
    </location>
</feature>
<protein>
    <recommendedName>
        <fullName evidence="12">Tyrosine-protein kinase</fullName>
        <ecNumber evidence="12">2.7.10.2</ecNumber>
    </recommendedName>
</protein>
<keyword evidence="16" id="KW-1185">Reference proteome</keyword>
<comment type="catalytic activity">
    <reaction evidence="12">
        <text>L-tyrosyl-[protein] + ATP = O-phospho-L-tyrosyl-[protein] + ADP + H(+)</text>
        <dbReference type="Rhea" id="RHEA:10596"/>
        <dbReference type="Rhea" id="RHEA-COMP:10136"/>
        <dbReference type="Rhea" id="RHEA-COMP:20101"/>
        <dbReference type="ChEBI" id="CHEBI:15378"/>
        <dbReference type="ChEBI" id="CHEBI:30616"/>
        <dbReference type="ChEBI" id="CHEBI:46858"/>
        <dbReference type="ChEBI" id="CHEBI:61978"/>
        <dbReference type="ChEBI" id="CHEBI:456216"/>
        <dbReference type="EC" id="2.7.10.2"/>
    </reaction>
</comment>
<dbReference type="Gene3D" id="3.30.200.20">
    <property type="entry name" value="Phosphorylase Kinase, domain 1"/>
    <property type="match status" value="1"/>
</dbReference>
<dbReference type="InterPro" id="IPR000980">
    <property type="entry name" value="SH2"/>
</dbReference>
<dbReference type="Pfam" id="PF00018">
    <property type="entry name" value="SH3_1"/>
    <property type="match status" value="1"/>
</dbReference>
<accession>A0AA47NV90</accession>
<keyword evidence="5 11" id="KW-0067">ATP-binding</keyword>
<dbReference type="InterPro" id="IPR036860">
    <property type="entry name" value="SH2_dom_sf"/>
</dbReference>
<dbReference type="AlphaFoldDB" id="A0AA47NV90"/>